<feature type="compositionally biased region" description="Low complexity" evidence="1">
    <location>
        <begin position="70"/>
        <end position="81"/>
    </location>
</feature>
<feature type="compositionally biased region" description="Low complexity" evidence="1">
    <location>
        <begin position="10"/>
        <end position="19"/>
    </location>
</feature>
<dbReference type="AlphaFoldDB" id="A0A432ZYB5"/>
<feature type="compositionally biased region" description="Basic residues" evidence="1">
    <location>
        <begin position="82"/>
        <end position="102"/>
    </location>
</feature>
<reference evidence="2 3" key="1">
    <citation type="journal article" date="2018" name="New Phytol.">
        <title>Phylogenomics of Endogonaceae and evolution of mycorrhizas within Mucoromycota.</title>
        <authorList>
            <person name="Chang Y."/>
            <person name="Desiro A."/>
            <person name="Na H."/>
            <person name="Sandor L."/>
            <person name="Lipzen A."/>
            <person name="Clum A."/>
            <person name="Barry K."/>
            <person name="Grigoriev I.V."/>
            <person name="Martin F.M."/>
            <person name="Stajich J.E."/>
            <person name="Smith M.E."/>
            <person name="Bonito G."/>
            <person name="Spatafora J.W."/>
        </authorList>
    </citation>
    <scope>NUCLEOTIDE SEQUENCE [LARGE SCALE GENOMIC DNA]</scope>
    <source>
        <strain evidence="2 3">GMNB39</strain>
    </source>
</reference>
<evidence type="ECO:0000256" key="1">
    <source>
        <dbReference type="SAM" id="MobiDB-lite"/>
    </source>
</evidence>
<proteinExistence type="predicted"/>
<keyword evidence="3" id="KW-1185">Reference proteome</keyword>
<feature type="region of interest" description="Disordered" evidence="1">
    <location>
        <begin position="51"/>
        <end position="104"/>
    </location>
</feature>
<feature type="non-terminal residue" evidence="2">
    <location>
        <position position="1"/>
    </location>
</feature>
<name>A0A432ZYB5_9FUNG</name>
<feature type="region of interest" description="Disordered" evidence="1">
    <location>
        <begin position="1"/>
        <end position="38"/>
    </location>
</feature>
<evidence type="ECO:0000313" key="2">
    <source>
        <dbReference type="EMBL" id="RUO95450.1"/>
    </source>
</evidence>
<gene>
    <name evidence="2" type="ORF">BC936DRAFT_143996</name>
</gene>
<organism evidence="2 3">
    <name type="scientific">Jimgerdemannia flammicorona</name>
    <dbReference type="NCBI Taxonomy" id="994334"/>
    <lineage>
        <taxon>Eukaryota</taxon>
        <taxon>Fungi</taxon>
        <taxon>Fungi incertae sedis</taxon>
        <taxon>Mucoromycota</taxon>
        <taxon>Mucoromycotina</taxon>
        <taxon>Endogonomycetes</taxon>
        <taxon>Endogonales</taxon>
        <taxon>Endogonaceae</taxon>
        <taxon>Jimgerdemannia</taxon>
    </lineage>
</organism>
<dbReference type="Proteomes" id="UP000268093">
    <property type="component" value="Unassembled WGS sequence"/>
</dbReference>
<protein>
    <submittedName>
        <fullName evidence="2">Uncharacterized protein</fullName>
    </submittedName>
</protein>
<comment type="caution">
    <text evidence="2">The sequence shown here is derived from an EMBL/GenBank/DDBJ whole genome shotgun (WGS) entry which is preliminary data.</text>
</comment>
<sequence length="143" mass="16374">LDPPQPLPLPSSSSSTSPLHHAWQHDRHPELPPPIPGELRLFLQPRHLSSRACESLPPRHGPKPADGRRLSALPPASLCPLRRARRPRPVRPPRPPHHHAARSRLANPRWGDTVVFRWHCPLFCWEDHKCDRGRDDVGRRVFV</sequence>
<dbReference type="EMBL" id="RBNI01029790">
    <property type="protein sequence ID" value="RUO95450.1"/>
    <property type="molecule type" value="Genomic_DNA"/>
</dbReference>
<accession>A0A432ZYB5</accession>
<evidence type="ECO:0000313" key="3">
    <source>
        <dbReference type="Proteomes" id="UP000268093"/>
    </source>
</evidence>